<evidence type="ECO:0000313" key="1">
    <source>
        <dbReference type="EMBL" id="OTF82746.1"/>
    </source>
</evidence>
<dbReference type="EMBL" id="MUJZ01006924">
    <property type="protein sequence ID" value="OTF82746.1"/>
    <property type="molecule type" value="Genomic_DNA"/>
</dbReference>
<organism evidence="1 2">
    <name type="scientific">Euroglyphus maynei</name>
    <name type="common">Mayne's house dust mite</name>
    <dbReference type="NCBI Taxonomy" id="6958"/>
    <lineage>
        <taxon>Eukaryota</taxon>
        <taxon>Metazoa</taxon>
        <taxon>Ecdysozoa</taxon>
        <taxon>Arthropoda</taxon>
        <taxon>Chelicerata</taxon>
        <taxon>Arachnida</taxon>
        <taxon>Acari</taxon>
        <taxon>Acariformes</taxon>
        <taxon>Sarcoptiformes</taxon>
        <taxon>Astigmata</taxon>
        <taxon>Psoroptidia</taxon>
        <taxon>Analgoidea</taxon>
        <taxon>Pyroglyphidae</taxon>
        <taxon>Pyroglyphinae</taxon>
        <taxon>Euroglyphus</taxon>
    </lineage>
</organism>
<name>A0A1Y3BT29_EURMA</name>
<sequence length="73" mass="8497">MSFDDFVSSFFPSFKWLMTNRSNDVGHYLCQLIVRTSQNDSIGHIYDMIFGLNIKDDNDKSILLDAMLIIFIK</sequence>
<keyword evidence="2" id="KW-1185">Reference proteome</keyword>
<proteinExistence type="predicted"/>
<gene>
    <name evidence="1" type="ORF">BLA29_013217</name>
</gene>
<reference evidence="1 2" key="1">
    <citation type="submission" date="2017-03" db="EMBL/GenBank/DDBJ databases">
        <title>Genome Survey of Euroglyphus maynei.</title>
        <authorList>
            <person name="Arlian L.G."/>
            <person name="Morgan M.S."/>
            <person name="Rider S.D."/>
        </authorList>
    </citation>
    <scope>NUCLEOTIDE SEQUENCE [LARGE SCALE GENOMIC DNA]</scope>
    <source>
        <strain evidence="1">Arlian Lab</strain>
        <tissue evidence="1">Whole body</tissue>
    </source>
</reference>
<evidence type="ECO:0000313" key="2">
    <source>
        <dbReference type="Proteomes" id="UP000194236"/>
    </source>
</evidence>
<protein>
    <submittedName>
        <fullName evidence="1">Uncharacterized protein</fullName>
    </submittedName>
</protein>
<dbReference type="AlphaFoldDB" id="A0A1Y3BT29"/>
<comment type="caution">
    <text evidence="1">The sequence shown here is derived from an EMBL/GenBank/DDBJ whole genome shotgun (WGS) entry which is preliminary data.</text>
</comment>
<feature type="non-terminal residue" evidence="1">
    <location>
        <position position="73"/>
    </location>
</feature>
<dbReference type="Proteomes" id="UP000194236">
    <property type="component" value="Unassembled WGS sequence"/>
</dbReference>
<accession>A0A1Y3BT29</accession>